<evidence type="ECO:0000313" key="20">
    <source>
        <dbReference type="Proteomes" id="UP001479436"/>
    </source>
</evidence>
<protein>
    <recommendedName>
        <fullName evidence="7">Phosphatidate cytidylyltransferase, mitochondrial</fullName>
        <ecNumber evidence="6">2.7.7.41</ecNumber>
    </recommendedName>
    <alternativeName>
        <fullName evidence="18">CDP-diacylglycerol synthase</fullName>
    </alternativeName>
</protein>
<dbReference type="PANTHER" id="PTHR13619">
    <property type="entry name" value="PHOSPHATIDATE CYTIDYLYLTRANSFERASE, MITOCHONDRIAL"/>
    <property type="match status" value="1"/>
</dbReference>
<proteinExistence type="inferred from homology"/>
<gene>
    <name evidence="19" type="primary">TAM41</name>
    <name evidence="19" type="ORF">K7432_011732</name>
</gene>
<name>A0ABR2WLU0_9FUNG</name>
<evidence type="ECO:0000256" key="14">
    <source>
        <dbReference type="ARBA" id="ARBA00023128"/>
    </source>
</evidence>
<evidence type="ECO:0000256" key="16">
    <source>
        <dbReference type="ARBA" id="ARBA00023209"/>
    </source>
</evidence>
<evidence type="ECO:0000256" key="8">
    <source>
        <dbReference type="ARBA" id="ARBA00022516"/>
    </source>
</evidence>
<evidence type="ECO:0000256" key="18">
    <source>
        <dbReference type="ARBA" id="ARBA00029893"/>
    </source>
</evidence>
<dbReference type="InterPro" id="IPR015222">
    <property type="entry name" value="Tam41"/>
</dbReference>
<keyword evidence="17" id="KW-1208">Phospholipid metabolism</keyword>
<dbReference type="Pfam" id="PF09139">
    <property type="entry name" value="Tam41_Mmp37"/>
    <property type="match status" value="1"/>
</dbReference>
<comment type="pathway">
    <text evidence="3">Phospholipid metabolism; CDP-diacylglycerol biosynthesis; CDP-diacylglycerol from sn-glycerol 3-phosphate: step 3/3.</text>
</comment>
<keyword evidence="15" id="KW-0472">Membrane</keyword>
<evidence type="ECO:0000256" key="4">
    <source>
        <dbReference type="ARBA" id="ARBA00005189"/>
    </source>
</evidence>
<keyword evidence="10" id="KW-0548">Nucleotidyltransferase</keyword>
<keyword evidence="9" id="KW-0808">Transferase</keyword>
<evidence type="ECO:0000256" key="15">
    <source>
        <dbReference type="ARBA" id="ARBA00023136"/>
    </source>
</evidence>
<evidence type="ECO:0000313" key="19">
    <source>
        <dbReference type="EMBL" id="KAK9762485.1"/>
    </source>
</evidence>
<keyword evidence="13" id="KW-0443">Lipid metabolism</keyword>
<keyword evidence="20" id="KW-1185">Reference proteome</keyword>
<evidence type="ECO:0000256" key="12">
    <source>
        <dbReference type="ARBA" id="ARBA00022842"/>
    </source>
</evidence>
<dbReference type="Proteomes" id="UP001479436">
    <property type="component" value="Unassembled WGS sequence"/>
</dbReference>
<dbReference type="EMBL" id="JASJQH010000941">
    <property type="protein sequence ID" value="KAK9762485.1"/>
    <property type="molecule type" value="Genomic_DNA"/>
</dbReference>
<reference evidence="19 20" key="1">
    <citation type="submission" date="2023-04" db="EMBL/GenBank/DDBJ databases">
        <title>Genome of Basidiobolus ranarum AG-B5.</title>
        <authorList>
            <person name="Stajich J.E."/>
            <person name="Carter-House D."/>
            <person name="Gryganskyi A."/>
        </authorList>
    </citation>
    <scope>NUCLEOTIDE SEQUENCE [LARGE SCALE GENOMIC DNA]</scope>
    <source>
        <strain evidence="19 20">AG-B5</strain>
    </source>
</reference>
<dbReference type="PANTHER" id="PTHR13619:SF0">
    <property type="entry name" value="PHOSPHATIDATE CYTIDYLYLTRANSFERASE, MITOCHONDRIAL"/>
    <property type="match status" value="1"/>
</dbReference>
<accession>A0ABR2WLU0</accession>
<keyword evidence="12" id="KW-0460">Magnesium</keyword>
<sequence length="326" mass="36815">MGSRNIELLKETLSHFRAPIRYAFGYGSGVFQQAGYAAKAKPQTDFIFAVTHPEHWHSLNLQQNRGHYSSLGSFGSGLVATVQEKIGSGVYFNPYVNIGGMTVKYGVVSVDTLCKDLLRWDTLYLAGRMHKPIQVLKDDSRIRAASQVNNANAVRVALLMLPKEFTEEELYMKIAGISYMGDFRMTVGENPRKIHNIVEKQVEEFHDKYHEYIEGLSNLTFAREGVIQQDENPKVLASMIQKLPESFLKKVVTQFDRDNNTKNISDEVEKYQELSQSPSLSRYISVSVNQTVKKPAMMQSLKGIFTAGPIKSIKYAGEKLSKSRMK</sequence>
<evidence type="ECO:0000256" key="10">
    <source>
        <dbReference type="ARBA" id="ARBA00022695"/>
    </source>
</evidence>
<evidence type="ECO:0000256" key="11">
    <source>
        <dbReference type="ARBA" id="ARBA00022792"/>
    </source>
</evidence>
<comment type="caution">
    <text evidence="19">The sequence shown here is derived from an EMBL/GenBank/DDBJ whole genome shotgun (WGS) entry which is preliminary data.</text>
</comment>
<evidence type="ECO:0000256" key="1">
    <source>
        <dbReference type="ARBA" id="ARBA00001946"/>
    </source>
</evidence>
<keyword evidence="11" id="KW-0999">Mitochondrion inner membrane</keyword>
<comment type="cofactor">
    <cofactor evidence="1">
        <name>Mg(2+)</name>
        <dbReference type="ChEBI" id="CHEBI:18420"/>
    </cofactor>
</comment>
<evidence type="ECO:0000256" key="13">
    <source>
        <dbReference type="ARBA" id="ARBA00023098"/>
    </source>
</evidence>
<evidence type="ECO:0000256" key="3">
    <source>
        <dbReference type="ARBA" id="ARBA00005119"/>
    </source>
</evidence>
<comment type="pathway">
    <text evidence="4">Lipid metabolism.</text>
</comment>
<evidence type="ECO:0000256" key="9">
    <source>
        <dbReference type="ARBA" id="ARBA00022679"/>
    </source>
</evidence>
<keyword evidence="14" id="KW-0496">Mitochondrion</keyword>
<evidence type="ECO:0000256" key="6">
    <source>
        <dbReference type="ARBA" id="ARBA00012487"/>
    </source>
</evidence>
<comment type="similarity">
    <text evidence="5">Belongs to the TAM41 family.</text>
</comment>
<dbReference type="PIRSF" id="PIRSF028840">
    <property type="entry name" value="Mmp37"/>
    <property type="match status" value="1"/>
</dbReference>
<evidence type="ECO:0000256" key="2">
    <source>
        <dbReference type="ARBA" id="ARBA00004443"/>
    </source>
</evidence>
<evidence type="ECO:0000256" key="7">
    <source>
        <dbReference type="ARBA" id="ARBA00018337"/>
    </source>
</evidence>
<organism evidence="19 20">
    <name type="scientific">Basidiobolus ranarum</name>
    <dbReference type="NCBI Taxonomy" id="34480"/>
    <lineage>
        <taxon>Eukaryota</taxon>
        <taxon>Fungi</taxon>
        <taxon>Fungi incertae sedis</taxon>
        <taxon>Zoopagomycota</taxon>
        <taxon>Entomophthoromycotina</taxon>
        <taxon>Basidiobolomycetes</taxon>
        <taxon>Basidiobolales</taxon>
        <taxon>Basidiobolaceae</taxon>
        <taxon>Basidiobolus</taxon>
    </lineage>
</organism>
<evidence type="ECO:0000256" key="17">
    <source>
        <dbReference type="ARBA" id="ARBA00023264"/>
    </source>
</evidence>
<keyword evidence="8" id="KW-0444">Lipid biosynthesis</keyword>
<comment type="subcellular location">
    <subcellularLocation>
        <location evidence="2">Mitochondrion inner membrane</location>
        <topology evidence="2">Peripheral membrane protein</topology>
        <orientation evidence="2">Matrix side</orientation>
    </subcellularLocation>
</comment>
<evidence type="ECO:0000256" key="5">
    <source>
        <dbReference type="ARBA" id="ARBA00005458"/>
    </source>
</evidence>
<keyword evidence="16" id="KW-0594">Phospholipid biosynthesis</keyword>
<dbReference type="EC" id="2.7.7.41" evidence="6"/>